<dbReference type="GeneID" id="80888841"/>
<evidence type="ECO:0000313" key="3">
    <source>
        <dbReference type="Proteomes" id="UP001144673"/>
    </source>
</evidence>
<keyword evidence="1" id="KW-0812">Transmembrane</keyword>
<dbReference type="RefSeq" id="XP_056050076.1">
    <property type="nucleotide sequence ID" value="XM_056192994.1"/>
</dbReference>
<gene>
    <name evidence="2" type="ORF">LMH87_001682</name>
</gene>
<evidence type="ECO:0000313" key="2">
    <source>
        <dbReference type="EMBL" id="KAJ4147135.1"/>
    </source>
</evidence>
<evidence type="ECO:0000256" key="1">
    <source>
        <dbReference type="SAM" id="Phobius"/>
    </source>
</evidence>
<reference evidence="2" key="1">
    <citation type="journal article" date="2023" name="Access Microbiol">
        <title>De-novo genome assembly for Akanthomyces muscarius, a biocontrol agent of insect agricultural pests.</title>
        <authorList>
            <person name="Erdos Z."/>
            <person name="Studholme D.J."/>
            <person name="Raymond B."/>
            <person name="Sharma M."/>
        </authorList>
    </citation>
    <scope>NUCLEOTIDE SEQUENCE</scope>
    <source>
        <strain evidence="2">Ve6</strain>
    </source>
</reference>
<protein>
    <submittedName>
        <fullName evidence="2">Uncharacterized protein</fullName>
    </submittedName>
</protein>
<dbReference type="AlphaFoldDB" id="A0A9W8Q4S6"/>
<dbReference type="KEGG" id="amus:LMH87_001682"/>
<dbReference type="Proteomes" id="UP001144673">
    <property type="component" value="Chromosome 3"/>
</dbReference>
<keyword evidence="1" id="KW-1133">Transmembrane helix</keyword>
<comment type="caution">
    <text evidence="2">The sequence shown here is derived from an EMBL/GenBank/DDBJ whole genome shotgun (WGS) entry which is preliminary data.</text>
</comment>
<name>A0A9W8Q4S6_AKAMU</name>
<feature type="transmembrane region" description="Helical" evidence="1">
    <location>
        <begin position="20"/>
        <end position="43"/>
    </location>
</feature>
<organism evidence="2 3">
    <name type="scientific">Akanthomyces muscarius</name>
    <name type="common">Entomopathogenic fungus</name>
    <name type="synonym">Lecanicillium muscarium</name>
    <dbReference type="NCBI Taxonomy" id="2231603"/>
    <lineage>
        <taxon>Eukaryota</taxon>
        <taxon>Fungi</taxon>
        <taxon>Dikarya</taxon>
        <taxon>Ascomycota</taxon>
        <taxon>Pezizomycotina</taxon>
        <taxon>Sordariomycetes</taxon>
        <taxon>Hypocreomycetidae</taxon>
        <taxon>Hypocreales</taxon>
        <taxon>Cordycipitaceae</taxon>
        <taxon>Akanthomyces</taxon>
    </lineage>
</organism>
<accession>A0A9W8Q4S6</accession>
<sequence>MMLLLGKPASLSNILNSGHLPAKSFVFLPFTLALLSFFLGALVQTIVRFYAWALANLDNANCRRSCLRRYSPALSIDDRFQHVCHTSYMRFK</sequence>
<keyword evidence="1" id="KW-0472">Membrane</keyword>
<proteinExistence type="predicted"/>
<dbReference type="EMBL" id="JAJHUN010000010">
    <property type="protein sequence ID" value="KAJ4147135.1"/>
    <property type="molecule type" value="Genomic_DNA"/>
</dbReference>
<keyword evidence="3" id="KW-1185">Reference proteome</keyword>